<dbReference type="Proteomes" id="UP001054945">
    <property type="component" value="Unassembled WGS sequence"/>
</dbReference>
<reference evidence="1 2" key="1">
    <citation type="submission" date="2021-06" db="EMBL/GenBank/DDBJ databases">
        <title>Caerostris extrusa draft genome.</title>
        <authorList>
            <person name="Kono N."/>
            <person name="Arakawa K."/>
        </authorList>
    </citation>
    <scope>NUCLEOTIDE SEQUENCE [LARGE SCALE GENOMIC DNA]</scope>
</reference>
<proteinExistence type="predicted"/>
<evidence type="ECO:0000313" key="2">
    <source>
        <dbReference type="Proteomes" id="UP001054945"/>
    </source>
</evidence>
<accession>A0AAV4X2V3</accession>
<dbReference type="EMBL" id="BPLR01017225">
    <property type="protein sequence ID" value="GIY89560.1"/>
    <property type="molecule type" value="Genomic_DNA"/>
</dbReference>
<gene>
    <name evidence="1" type="ORF">CEXT_139801</name>
</gene>
<dbReference type="AlphaFoldDB" id="A0AAV4X2V3"/>
<comment type="caution">
    <text evidence="1">The sequence shown here is derived from an EMBL/GenBank/DDBJ whole genome shotgun (WGS) entry which is preliminary data.</text>
</comment>
<keyword evidence="2" id="KW-1185">Reference proteome</keyword>
<sequence length="81" mass="9510">MSKFYENKLTCKAFTTRKNSSPTDNSSSYRLRNSYQSLMHSFMKESPGKLFCSNKKLFLDRVPKAKDSRHLSIYFINKSDK</sequence>
<organism evidence="1 2">
    <name type="scientific">Caerostris extrusa</name>
    <name type="common">Bark spider</name>
    <name type="synonym">Caerostris bankana</name>
    <dbReference type="NCBI Taxonomy" id="172846"/>
    <lineage>
        <taxon>Eukaryota</taxon>
        <taxon>Metazoa</taxon>
        <taxon>Ecdysozoa</taxon>
        <taxon>Arthropoda</taxon>
        <taxon>Chelicerata</taxon>
        <taxon>Arachnida</taxon>
        <taxon>Araneae</taxon>
        <taxon>Araneomorphae</taxon>
        <taxon>Entelegynae</taxon>
        <taxon>Araneoidea</taxon>
        <taxon>Araneidae</taxon>
        <taxon>Caerostris</taxon>
    </lineage>
</organism>
<evidence type="ECO:0000313" key="1">
    <source>
        <dbReference type="EMBL" id="GIY89560.1"/>
    </source>
</evidence>
<protein>
    <submittedName>
        <fullName evidence="1">Uncharacterized protein</fullName>
    </submittedName>
</protein>
<name>A0AAV4X2V3_CAEEX</name>